<dbReference type="SUPFAM" id="SSF51161">
    <property type="entry name" value="Trimeric LpxA-like enzymes"/>
    <property type="match status" value="1"/>
</dbReference>
<dbReference type="InterPro" id="IPR011004">
    <property type="entry name" value="Trimer_LpxA-like_sf"/>
</dbReference>
<name>A0A6I4M3C5_9ACTN</name>
<dbReference type="CDD" id="cd04645">
    <property type="entry name" value="LbH_gamma_CA_like"/>
    <property type="match status" value="1"/>
</dbReference>
<dbReference type="PANTHER" id="PTHR13061:SF29">
    <property type="entry name" value="GAMMA CARBONIC ANHYDRASE-LIKE 1, MITOCHONDRIAL-RELATED"/>
    <property type="match status" value="1"/>
</dbReference>
<reference evidence="1" key="1">
    <citation type="submission" date="2019-12" db="EMBL/GenBank/DDBJ databases">
        <title>Actinomadura physcomitrii sp. nov., a novel actinomycete isolated from moss [Physcomitrium sphaericum (Ludw) Fuernr].</title>
        <authorList>
            <person name="Zhuang X."/>
        </authorList>
    </citation>
    <scope>NUCLEOTIDE SEQUENCE [LARGE SCALE GENOMIC DNA]</scope>
    <source>
        <strain evidence="1">LD22</strain>
    </source>
</reference>
<dbReference type="AlphaFoldDB" id="A0A6I4M3C5"/>
<keyword evidence="2" id="KW-1185">Reference proteome</keyword>
<dbReference type="Pfam" id="PF00132">
    <property type="entry name" value="Hexapep"/>
    <property type="match status" value="1"/>
</dbReference>
<sequence>MAVYALGDQVPDIHPTAYVHPAATVIGSVALGEGASVWPGAVLRGDYGTITVGARTSVQDGTVVHTTEEWPTVIGADCVVGHNAHLEGCVVEDRCLVGSGSVVLNRVRVETGAVVGAGAVVTEGAVVPAGHTALGVPAKIRPGGIDEKWHGLAVGGYVANGRRYAAELRRIQD</sequence>
<dbReference type="Gene3D" id="2.160.10.10">
    <property type="entry name" value="Hexapeptide repeat proteins"/>
    <property type="match status" value="1"/>
</dbReference>
<organism evidence="1 2">
    <name type="scientific">Actinomadura physcomitrii</name>
    <dbReference type="NCBI Taxonomy" id="2650748"/>
    <lineage>
        <taxon>Bacteria</taxon>
        <taxon>Bacillati</taxon>
        <taxon>Actinomycetota</taxon>
        <taxon>Actinomycetes</taxon>
        <taxon>Streptosporangiales</taxon>
        <taxon>Thermomonosporaceae</taxon>
        <taxon>Actinomadura</taxon>
    </lineage>
</organism>
<accession>A0A6I4M3C5</accession>
<dbReference type="InterPro" id="IPR001451">
    <property type="entry name" value="Hexapep"/>
</dbReference>
<dbReference type="RefSeq" id="WP_151593035.1">
    <property type="nucleotide sequence ID" value="NZ_WBMS02000005.1"/>
</dbReference>
<dbReference type="Proteomes" id="UP000462055">
    <property type="component" value="Unassembled WGS sequence"/>
</dbReference>
<dbReference type="EMBL" id="WBMS02000005">
    <property type="protein sequence ID" value="MWA00528.1"/>
    <property type="molecule type" value="Genomic_DNA"/>
</dbReference>
<dbReference type="InterPro" id="IPR047324">
    <property type="entry name" value="LbH_gamma_CA-like"/>
</dbReference>
<evidence type="ECO:0000313" key="2">
    <source>
        <dbReference type="Proteomes" id="UP000462055"/>
    </source>
</evidence>
<dbReference type="PANTHER" id="PTHR13061">
    <property type="entry name" value="DYNACTIN SUBUNIT P25"/>
    <property type="match status" value="1"/>
</dbReference>
<proteinExistence type="predicted"/>
<evidence type="ECO:0000313" key="1">
    <source>
        <dbReference type="EMBL" id="MWA00528.1"/>
    </source>
</evidence>
<protein>
    <submittedName>
        <fullName evidence="1">Gamma carbonic anhydrase family protein</fullName>
    </submittedName>
</protein>
<gene>
    <name evidence="1" type="ORF">F8568_009085</name>
</gene>
<dbReference type="InterPro" id="IPR050484">
    <property type="entry name" value="Transf_Hexapept/Carb_Anhydrase"/>
</dbReference>
<comment type="caution">
    <text evidence="1">The sequence shown here is derived from an EMBL/GenBank/DDBJ whole genome shotgun (WGS) entry which is preliminary data.</text>
</comment>